<evidence type="ECO:0000313" key="7">
    <source>
        <dbReference type="EMBL" id="KPJ14444.1"/>
    </source>
</evidence>
<proteinExistence type="inferred from homology"/>
<keyword evidence="5" id="KW-0378">Hydrolase</keyword>
<accession>A0A194RAB5</accession>
<keyword evidence="5" id="KW-0720">Serine protease</keyword>
<evidence type="ECO:0000256" key="1">
    <source>
        <dbReference type="ARBA" id="ARBA00022729"/>
    </source>
</evidence>
<evidence type="ECO:0000256" key="5">
    <source>
        <dbReference type="RuleBase" id="RU363034"/>
    </source>
</evidence>
<dbReference type="SMART" id="SM00020">
    <property type="entry name" value="Tryp_SPc"/>
    <property type="match status" value="2"/>
</dbReference>
<dbReference type="GO" id="GO:0006508">
    <property type="term" value="P:proteolysis"/>
    <property type="evidence" value="ECO:0007669"/>
    <property type="project" value="UniProtKB-KW"/>
</dbReference>
<dbReference type="PRINTS" id="PR00722">
    <property type="entry name" value="CHYMOTRYPSIN"/>
</dbReference>
<dbReference type="PANTHER" id="PTHR24252:SF7">
    <property type="entry name" value="HYALIN"/>
    <property type="match status" value="1"/>
</dbReference>
<dbReference type="SUPFAM" id="SSF50494">
    <property type="entry name" value="Trypsin-like serine proteases"/>
    <property type="match status" value="2"/>
</dbReference>
<dbReference type="PROSITE" id="PS50240">
    <property type="entry name" value="TRYPSIN_DOM"/>
    <property type="match status" value="2"/>
</dbReference>
<keyword evidence="5 7" id="KW-0645">Protease</keyword>
<sequence>MEQELPDFRAPNRRISEVSKSGVENAYVSFAIYRGKEVSTGKFAHTGAIGWQSVGQVWIFLCGAVMISDKFFLTAAHCSTAHHNRVINPSPKIIRLGDKYILDSDDYEKRPTDVFIKNIIVPDNYRPPSKNYDIALIEVEDIIPFKAFTNPSCIWPYEGDVLFGKGYESGWGIVESDSDHQPEYQIDDVEVMSTYVCSEKLKEILHVDSIQLPHHICANYFNANDTCKGDSGGPLMMPIINPYYSDFTIHYIVAIQSENFGCDSIDNPNIYTKVSSFVNWIEDIVWPEDHYNGTSATENNTTHDKTNPCLYKELEKPVFEIPGRRISDAKCYEYLWEIEKRRYDNKHLRECSLYQYEHSPVKPHFAIGGRITKPGEFPHMGAVGWRSSTGTWIFKCGSSLISSKFMLTAAHCSKISPRDTSVASQVPEIVRLGDKNIIDTFSNGLDPVDVKIKKIINHPLYKPPKKYYDIAIIELQTDVRFSKYVQPACLWPRYDTSPLGTKATLTGWGVIETARLLTSPELQAAEVDILSSEVCDSLLKPSCTRLWCGMNETQLCAGKLAGGVDACQQAMHYVIGVTSFGIGCARANTPGVYTRVSSFIDWIEDVVWRGKN</sequence>
<dbReference type="Pfam" id="PF00089">
    <property type="entry name" value="Trypsin"/>
    <property type="match status" value="2"/>
</dbReference>
<dbReference type="InterPro" id="IPR018114">
    <property type="entry name" value="TRYPSIN_HIS"/>
</dbReference>
<dbReference type="Proteomes" id="UP000053240">
    <property type="component" value="Unassembled WGS sequence"/>
</dbReference>
<reference evidence="7 8" key="1">
    <citation type="journal article" date="2015" name="Nat. Commun.">
        <title>Outbred genome sequencing and CRISPR/Cas9 gene editing in butterflies.</title>
        <authorList>
            <person name="Li X."/>
            <person name="Fan D."/>
            <person name="Zhang W."/>
            <person name="Liu G."/>
            <person name="Zhang L."/>
            <person name="Zhao L."/>
            <person name="Fang X."/>
            <person name="Chen L."/>
            <person name="Dong Y."/>
            <person name="Chen Y."/>
            <person name="Ding Y."/>
            <person name="Zhao R."/>
            <person name="Feng M."/>
            <person name="Zhu Y."/>
            <person name="Feng Y."/>
            <person name="Jiang X."/>
            <person name="Zhu D."/>
            <person name="Xiang H."/>
            <person name="Feng X."/>
            <person name="Li S."/>
            <person name="Wang J."/>
            <person name="Zhang G."/>
            <person name="Kronforst M.R."/>
            <person name="Wang W."/>
        </authorList>
    </citation>
    <scope>NUCLEOTIDE SEQUENCE [LARGE SCALE GENOMIC DNA]</scope>
    <source>
        <strain evidence="7">Ya'a_city_454_Pm</strain>
        <tissue evidence="7">Whole body</tissue>
    </source>
</reference>
<keyword evidence="3" id="KW-0325">Glycoprotein</keyword>
<evidence type="ECO:0000313" key="8">
    <source>
        <dbReference type="Proteomes" id="UP000053240"/>
    </source>
</evidence>
<evidence type="ECO:0000256" key="2">
    <source>
        <dbReference type="ARBA" id="ARBA00023157"/>
    </source>
</evidence>
<dbReference type="STRING" id="76193.A0A194RAB5"/>
<organism evidence="7 8">
    <name type="scientific">Papilio machaon</name>
    <name type="common">Old World swallowtail butterfly</name>
    <dbReference type="NCBI Taxonomy" id="76193"/>
    <lineage>
        <taxon>Eukaryota</taxon>
        <taxon>Metazoa</taxon>
        <taxon>Ecdysozoa</taxon>
        <taxon>Arthropoda</taxon>
        <taxon>Hexapoda</taxon>
        <taxon>Insecta</taxon>
        <taxon>Pterygota</taxon>
        <taxon>Neoptera</taxon>
        <taxon>Endopterygota</taxon>
        <taxon>Lepidoptera</taxon>
        <taxon>Glossata</taxon>
        <taxon>Ditrysia</taxon>
        <taxon>Papilionoidea</taxon>
        <taxon>Papilionidae</taxon>
        <taxon>Papilioninae</taxon>
        <taxon>Papilio</taxon>
    </lineage>
</organism>
<comment type="similarity">
    <text evidence="4">Belongs to the peptidase S1 family. CLIP subfamily.</text>
</comment>
<dbReference type="InterPro" id="IPR033116">
    <property type="entry name" value="TRYPSIN_SER"/>
</dbReference>
<gene>
    <name evidence="7" type="ORF">RR48_13515</name>
</gene>
<dbReference type="AlphaFoldDB" id="A0A194RAB5"/>
<dbReference type="EMBL" id="KQ460473">
    <property type="protein sequence ID" value="KPJ14444.1"/>
    <property type="molecule type" value="Genomic_DNA"/>
</dbReference>
<evidence type="ECO:0000256" key="3">
    <source>
        <dbReference type="ARBA" id="ARBA00023180"/>
    </source>
</evidence>
<dbReference type="PROSITE" id="PS00135">
    <property type="entry name" value="TRYPSIN_SER"/>
    <property type="match status" value="1"/>
</dbReference>
<feature type="domain" description="Peptidase S1" evidence="6">
    <location>
        <begin position="32"/>
        <end position="286"/>
    </location>
</feature>
<dbReference type="InterPro" id="IPR001254">
    <property type="entry name" value="Trypsin_dom"/>
</dbReference>
<dbReference type="InterPro" id="IPR043504">
    <property type="entry name" value="Peptidase_S1_PA_chymotrypsin"/>
</dbReference>
<name>A0A194RAB5_PAPMA</name>
<evidence type="ECO:0000256" key="4">
    <source>
        <dbReference type="ARBA" id="ARBA00024195"/>
    </source>
</evidence>
<dbReference type="GO" id="GO:0004252">
    <property type="term" value="F:serine-type endopeptidase activity"/>
    <property type="evidence" value="ECO:0007669"/>
    <property type="project" value="InterPro"/>
</dbReference>
<protein>
    <submittedName>
        <fullName evidence="7">Transmembrane protease serine 9</fullName>
    </submittedName>
</protein>
<keyword evidence="7" id="KW-0812">Transmembrane</keyword>
<keyword evidence="1" id="KW-0732">Signal</keyword>
<dbReference type="InterPro" id="IPR009003">
    <property type="entry name" value="Peptidase_S1_PA"/>
</dbReference>
<dbReference type="PROSITE" id="PS00134">
    <property type="entry name" value="TRYPSIN_HIS"/>
    <property type="match status" value="2"/>
</dbReference>
<dbReference type="InParanoid" id="A0A194RAB5"/>
<dbReference type="InterPro" id="IPR001314">
    <property type="entry name" value="Peptidase_S1A"/>
</dbReference>
<keyword evidence="8" id="KW-1185">Reference proteome</keyword>
<dbReference type="PANTHER" id="PTHR24252">
    <property type="entry name" value="ACROSIN-RELATED"/>
    <property type="match status" value="1"/>
</dbReference>
<keyword evidence="2" id="KW-1015">Disulfide bond</keyword>
<evidence type="ECO:0000259" key="6">
    <source>
        <dbReference type="PROSITE" id="PS50240"/>
    </source>
</evidence>
<keyword evidence="7" id="KW-0472">Membrane</keyword>
<feature type="domain" description="Peptidase S1" evidence="6">
    <location>
        <begin position="366"/>
        <end position="608"/>
    </location>
</feature>
<dbReference type="Gene3D" id="2.40.10.10">
    <property type="entry name" value="Trypsin-like serine proteases"/>
    <property type="match status" value="3"/>
</dbReference>
<dbReference type="CDD" id="cd00190">
    <property type="entry name" value="Tryp_SPc"/>
    <property type="match status" value="2"/>
</dbReference>
<dbReference type="FunFam" id="2.40.10.10:FF:000028">
    <property type="entry name" value="Serine protease easter"/>
    <property type="match status" value="1"/>
</dbReference>